<comment type="similarity">
    <text evidence="2">Belongs to the bacterial diacylglycerol kinase family.</text>
</comment>
<dbReference type="Pfam" id="PF01219">
    <property type="entry name" value="DAGK_prokar"/>
    <property type="match status" value="1"/>
</dbReference>
<dbReference type="GO" id="GO:0016301">
    <property type="term" value="F:kinase activity"/>
    <property type="evidence" value="ECO:0007669"/>
    <property type="project" value="UniProtKB-KW"/>
</dbReference>
<dbReference type="AlphaFoldDB" id="A0A5B8VQ89"/>
<evidence type="ECO:0000313" key="21">
    <source>
        <dbReference type="Proteomes" id="UP000321291"/>
    </source>
</evidence>
<evidence type="ECO:0000256" key="17">
    <source>
        <dbReference type="PIRSR" id="PIRSR600829-3"/>
    </source>
</evidence>
<gene>
    <name evidence="20" type="ORF">FSB73_18850</name>
</gene>
<feature type="transmembrane region" description="Helical" evidence="19">
    <location>
        <begin position="6"/>
        <end position="38"/>
    </location>
</feature>
<keyword evidence="18" id="KW-0479">Metal-binding</keyword>
<name>A0A5B8VQ89_9BACT</name>
<evidence type="ECO:0000256" key="13">
    <source>
        <dbReference type="ARBA" id="ARBA00023209"/>
    </source>
</evidence>
<evidence type="ECO:0000256" key="2">
    <source>
        <dbReference type="ARBA" id="ARBA00005967"/>
    </source>
</evidence>
<dbReference type="GO" id="GO:0005524">
    <property type="term" value="F:ATP binding"/>
    <property type="evidence" value="ECO:0007669"/>
    <property type="project" value="UniProtKB-KW"/>
</dbReference>
<dbReference type="PANTHER" id="PTHR34299:SF1">
    <property type="entry name" value="DIACYLGLYCEROL KINASE"/>
    <property type="match status" value="1"/>
</dbReference>
<protein>
    <submittedName>
        <fullName evidence="20">Diacylglycerol kinase family protein</fullName>
    </submittedName>
</protein>
<evidence type="ECO:0000256" key="14">
    <source>
        <dbReference type="ARBA" id="ARBA00023264"/>
    </source>
</evidence>
<keyword evidence="8 20" id="KW-0418">Kinase</keyword>
<keyword evidence="11" id="KW-0443">Lipid metabolism</keyword>
<evidence type="ECO:0000256" key="10">
    <source>
        <dbReference type="ARBA" id="ARBA00022989"/>
    </source>
</evidence>
<evidence type="ECO:0000256" key="18">
    <source>
        <dbReference type="PIRSR" id="PIRSR600829-4"/>
    </source>
</evidence>
<feature type="binding site" evidence="17">
    <location>
        <position position="46"/>
    </location>
    <ligand>
        <name>ATP</name>
        <dbReference type="ChEBI" id="CHEBI:30616"/>
    </ligand>
</feature>
<comment type="cofactor">
    <cofactor evidence="18">
        <name>Mg(2+)</name>
        <dbReference type="ChEBI" id="CHEBI:18420"/>
    </cofactor>
    <text evidence="18">Mn(2+), Zn(2+), Cd(2+) and Co(2+) support activity to lesser extents.</text>
</comment>
<feature type="transmembrane region" description="Helical" evidence="19">
    <location>
        <begin position="66"/>
        <end position="91"/>
    </location>
</feature>
<dbReference type="InterPro" id="IPR000829">
    <property type="entry name" value="DAGK"/>
</dbReference>
<dbReference type="EMBL" id="CP042434">
    <property type="protein sequence ID" value="QEC73413.1"/>
    <property type="molecule type" value="Genomic_DNA"/>
</dbReference>
<evidence type="ECO:0000256" key="5">
    <source>
        <dbReference type="ARBA" id="ARBA00022679"/>
    </source>
</evidence>
<dbReference type="Proteomes" id="UP000321291">
    <property type="component" value="Chromosome"/>
</dbReference>
<keyword evidence="13" id="KW-0594">Phospholipid biosynthesis</keyword>
<keyword evidence="14" id="KW-1208">Phospholipid metabolism</keyword>
<evidence type="ECO:0000256" key="4">
    <source>
        <dbReference type="ARBA" id="ARBA00022516"/>
    </source>
</evidence>
<dbReference type="GO" id="GO:0005886">
    <property type="term" value="C:plasma membrane"/>
    <property type="evidence" value="ECO:0007669"/>
    <property type="project" value="UniProtKB-SubCell"/>
</dbReference>
<keyword evidence="18" id="KW-0460">Magnesium</keyword>
<keyword evidence="7 17" id="KW-0547">Nucleotide-binding</keyword>
<evidence type="ECO:0000256" key="12">
    <source>
        <dbReference type="ARBA" id="ARBA00023136"/>
    </source>
</evidence>
<feature type="binding site" evidence="16">
    <location>
        <position position="39"/>
    </location>
    <ligand>
        <name>substrate</name>
    </ligand>
</feature>
<comment type="subcellular location">
    <subcellularLocation>
        <location evidence="1">Cell membrane</location>
        <topology evidence="1">Multi-pass membrane protein</topology>
    </subcellularLocation>
</comment>
<keyword evidence="4" id="KW-0444">Lipid biosynthesis</keyword>
<keyword evidence="6 19" id="KW-0812">Transmembrane</keyword>
<keyword evidence="12 19" id="KW-0472">Membrane</keyword>
<feature type="binding site" evidence="17">
    <location>
        <begin position="64"/>
        <end position="65"/>
    </location>
    <ligand>
        <name>ATP</name>
        <dbReference type="ChEBI" id="CHEBI:30616"/>
    </ligand>
</feature>
<sequence>MWLHSAAAVLAILLGIFLHIGGWQWCIILICIAMVLALEIINTAIEHLADSLHPGWDPQIGLVKDLAAAAVLVAAVISLIIGCWIFGPALIAML</sequence>
<keyword evidence="5" id="KW-0808">Transferase</keyword>
<evidence type="ECO:0000256" key="9">
    <source>
        <dbReference type="ARBA" id="ARBA00022840"/>
    </source>
</evidence>
<keyword evidence="10 19" id="KW-1133">Transmembrane helix</keyword>
<dbReference type="KEGG" id="agi:FSB73_18850"/>
<feature type="binding site" evidence="18">
    <location>
        <position position="46"/>
    </location>
    <ligand>
        <name>a divalent metal cation</name>
        <dbReference type="ChEBI" id="CHEBI:60240"/>
    </ligand>
</feature>
<evidence type="ECO:0000256" key="3">
    <source>
        <dbReference type="ARBA" id="ARBA00022475"/>
    </source>
</evidence>
<dbReference type="InterPro" id="IPR033717">
    <property type="entry name" value="UDPK"/>
</dbReference>
<dbReference type="CDD" id="cd14265">
    <property type="entry name" value="UDPK_IM_like"/>
    <property type="match status" value="1"/>
</dbReference>
<feature type="active site" description="Proton acceptor" evidence="15">
    <location>
        <position position="39"/>
    </location>
</feature>
<keyword evidence="21" id="KW-1185">Reference proteome</keyword>
<evidence type="ECO:0000256" key="7">
    <source>
        <dbReference type="ARBA" id="ARBA00022741"/>
    </source>
</evidence>
<evidence type="ECO:0000256" key="16">
    <source>
        <dbReference type="PIRSR" id="PIRSR600829-2"/>
    </source>
</evidence>
<proteinExistence type="inferred from homology"/>
<keyword evidence="3" id="KW-1003">Cell membrane</keyword>
<organism evidence="20 21">
    <name type="scientific">Arachidicoccus ginsenosidivorans</name>
    <dbReference type="NCBI Taxonomy" id="496057"/>
    <lineage>
        <taxon>Bacteria</taxon>
        <taxon>Pseudomonadati</taxon>
        <taxon>Bacteroidota</taxon>
        <taxon>Chitinophagia</taxon>
        <taxon>Chitinophagales</taxon>
        <taxon>Chitinophagaceae</taxon>
        <taxon>Arachidicoccus</taxon>
    </lineage>
</organism>
<dbReference type="GO" id="GO:0008654">
    <property type="term" value="P:phospholipid biosynthetic process"/>
    <property type="evidence" value="ECO:0007669"/>
    <property type="project" value="UniProtKB-KW"/>
</dbReference>
<reference evidence="20 21" key="1">
    <citation type="journal article" date="2017" name="Int. J. Syst. Evol. Microbiol.">
        <title>Arachidicoccus ginsenosidivorans sp. nov., with ginsenoside-converting activity isolated from ginseng cultivating soil.</title>
        <authorList>
            <person name="Siddiqi M.Z."/>
            <person name="Aslam Z."/>
            <person name="Im W.T."/>
        </authorList>
    </citation>
    <scope>NUCLEOTIDE SEQUENCE [LARGE SCALE GENOMIC DNA]</scope>
    <source>
        <strain evidence="20 21">Gsoil 809</strain>
    </source>
</reference>
<evidence type="ECO:0000313" key="20">
    <source>
        <dbReference type="EMBL" id="QEC73413.1"/>
    </source>
</evidence>
<accession>A0A5B8VQ89</accession>
<dbReference type="InterPro" id="IPR036945">
    <property type="entry name" value="DAGK_sf"/>
</dbReference>
<dbReference type="RefSeq" id="WP_146785746.1">
    <property type="nucleotide sequence ID" value="NZ_CP042434.1"/>
</dbReference>
<evidence type="ECO:0000256" key="19">
    <source>
        <dbReference type="SAM" id="Phobius"/>
    </source>
</evidence>
<dbReference type="PANTHER" id="PTHR34299">
    <property type="entry name" value="DIACYLGLYCEROL KINASE"/>
    <property type="match status" value="1"/>
</dbReference>
<dbReference type="Gene3D" id="1.10.287.3610">
    <property type="match status" value="1"/>
</dbReference>
<keyword evidence="9 17" id="KW-0067">ATP-binding</keyword>
<evidence type="ECO:0000256" key="11">
    <source>
        <dbReference type="ARBA" id="ARBA00023098"/>
    </source>
</evidence>
<evidence type="ECO:0000256" key="15">
    <source>
        <dbReference type="PIRSR" id="PIRSR600829-1"/>
    </source>
</evidence>
<dbReference type="GO" id="GO:0046872">
    <property type="term" value="F:metal ion binding"/>
    <property type="evidence" value="ECO:0007669"/>
    <property type="project" value="UniProtKB-KW"/>
</dbReference>
<evidence type="ECO:0000256" key="1">
    <source>
        <dbReference type="ARBA" id="ARBA00004651"/>
    </source>
</evidence>
<evidence type="ECO:0000256" key="8">
    <source>
        <dbReference type="ARBA" id="ARBA00022777"/>
    </source>
</evidence>
<evidence type="ECO:0000256" key="6">
    <source>
        <dbReference type="ARBA" id="ARBA00022692"/>
    </source>
</evidence>
<dbReference type="OrthoDB" id="1493837at2"/>